<dbReference type="InterPro" id="IPR050271">
    <property type="entry name" value="UDP-glycosyltransferase"/>
</dbReference>
<gene>
    <name evidence="8" type="ORF">ANCCAN_10648</name>
</gene>
<keyword evidence="7" id="KW-0472">Membrane</keyword>
<keyword evidence="4 8" id="KW-0808">Transferase</keyword>
<evidence type="ECO:0000256" key="3">
    <source>
        <dbReference type="ARBA" id="ARBA00022676"/>
    </source>
</evidence>
<comment type="caution">
    <text evidence="8">The sequence shown here is derived from an EMBL/GenBank/DDBJ whole genome shotgun (WGS) entry which is preliminary data.</text>
</comment>
<dbReference type="PANTHER" id="PTHR48043">
    <property type="entry name" value="EG:EG0003.4 PROTEIN-RELATED"/>
    <property type="match status" value="1"/>
</dbReference>
<dbReference type="InterPro" id="IPR002213">
    <property type="entry name" value="UDP_glucos_trans"/>
</dbReference>
<keyword evidence="7" id="KW-0812">Transmembrane</keyword>
<keyword evidence="9" id="KW-1185">Reference proteome</keyword>
<dbReference type="PANTHER" id="PTHR48043:SF154">
    <property type="entry name" value="GLUCURONOSYLTRANSFERASE"/>
    <property type="match status" value="1"/>
</dbReference>
<keyword evidence="5" id="KW-0732">Signal</keyword>
<evidence type="ECO:0000256" key="2">
    <source>
        <dbReference type="ARBA" id="ARBA00012544"/>
    </source>
</evidence>
<comment type="catalytic activity">
    <reaction evidence="6">
        <text>glucuronate acceptor + UDP-alpha-D-glucuronate = acceptor beta-D-glucuronoside + UDP + H(+)</text>
        <dbReference type="Rhea" id="RHEA:21032"/>
        <dbReference type="ChEBI" id="CHEBI:15378"/>
        <dbReference type="ChEBI" id="CHEBI:58052"/>
        <dbReference type="ChEBI" id="CHEBI:58223"/>
        <dbReference type="ChEBI" id="CHEBI:132367"/>
        <dbReference type="ChEBI" id="CHEBI:132368"/>
        <dbReference type="EC" id="2.4.1.17"/>
    </reaction>
</comment>
<dbReference type="Pfam" id="PF00201">
    <property type="entry name" value="UDPGT"/>
    <property type="match status" value="1"/>
</dbReference>
<dbReference type="AlphaFoldDB" id="A0A368GG66"/>
<dbReference type="SUPFAM" id="SSF53756">
    <property type="entry name" value="UDP-Glycosyltransferase/glycogen phosphorylase"/>
    <property type="match status" value="1"/>
</dbReference>
<evidence type="ECO:0000313" key="9">
    <source>
        <dbReference type="Proteomes" id="UP000252519"/>
    </source>
</evidence>
<evidence type="ECO:0000313" key="8">
    <source>
        <dbReference type="EMBL" id="RCN43383.1"/>
    </source>
</evidence>
<proteinExistence type="inferred from homology"/>
<dbReference type="FunFam" id="3.40.50.2000:FF:000021">
    <property type="entry name" value="UDP-glucuronosyltransferase"/>
    <property type="match status" value="1"/>
</dbReference>
<feature type="transmembrane region" description="Helical" evidence="7">
    <location>
        <begin position="480"/>
        <end position="503"/>
    </location>
</feature>
<dbReference type="GO" id="GO:0015020">
    <property type="term" value="F:glucuronosyltransferase activity"/>
    <property type="evidence" value="ECO:0007669"/>
    <property type="project" value="UniProtKB-EC"/>
</dbReference>
<dbReference type="Gene3D" id="3.40.50.2000">
    <property type="entry name" value="Glycogen Phosphorylase B"/>
    <property type="match status" value="1"/>
</dbReference>
<dbReference type="Proteomes" id="UP000252519">
    <property type="component" value="Unassembled WGS sequence"/>
</dbReference>
<name>A0A368GG66_ANCCA</name>
<evidence type="ECO:0000256" key="7">
    <source>
        <dbReference type="SAM" id="Phobius"/>
    </source>
</evidence>
<evidence type="ECO:0000256" key="1">
    <source>
        <dbReference type="ARBA" id="ARBA00009995"/>
    </source>
</evidence>
<reference evidence="8 9" key="1">
    <citation type="submission" date="2014-10" db="EMBL/GenBank/DDBJ databases">
        <title>Draft genome of the hookworm Ancylostoma caninum.</title>
        <authorList>
            <person name="Mitreva M."/>
        </authorList>
    </citation>
    <scope>NUCLEOTIDE SEQUENCE [LARGE SCALE GENOMIC DNA]</scope>
    <source>
        <strain evidence="8 9">Baltimore</strain>
    </source>
</reference>
<accession>A0A368GG66</accession>
<dbReference type="EC" id="2.4.1.17" evidence="2"/>
<protein>
    <recommendedName>
        <fullName evidence="2">glucuronosyltransferase</fullName>
        <ecNumber evidence="2">2.4.1.17</ecNumber>
    </recommendedName>
</protein>
<evidence type="ECO:0000256" key="4">
    <source>
        <dbReference type="ARBA" id="ARBA00022679"/>
    </source>
</evidence>
<organism evidence="8 9">
    <name type="scientific">Ancylostoma caninum</name>
    <name type="common">Dog hookworm</name>
    <dbReference type="NCBI Taxonomy" id="29170"/>
    <lineage>
        <taxon>Eukaryota</taxon>
        <taxon>Metazoa</taxon>
        <taxon>Ecdysozoa</taxon>
        <taxon>Nematoda</taxon>
        <taxon>Chromadorea</taxon>
        <taxon>Rhabditida</taxon>
        <taxon>Rhabditina</taxon>
        <taxon>Rhabditomorpha</taxon>
        <taxon>Strongyloidea</taxon>
        <taxon>Ancylostomatidae</taxon>
        <taxon>Ancylostomatinae</taxon>
        <taxon>Ancylostoma</taxon>
    </lineage>
</organism>
<evidence type="ECO:0000256" key="5">
    <source>
        <dbReference type="ARBA" id="ARBA00022729"/>
    </source>
</evidence>
<dbReference type="OrthoDB" id="5835829at2759"/>
<evidence type="ECO:0000256" key="6">
    <source>
        <dbReference type="ARBA" id="ARBA00047475"/>
    </source>
</evidence>
<dbReference type="CDD" id="cd03784">
    <property type="entry name" value="GT1_Gtf-like"/>
    <property type="match status" value="1"/>
</dbReference>
<dbReference type="EMBL" id="JOJR01000159">
    <property type="protein sequence ID" value="RCN43383.1"/>
    <property type="molecule type" value="Genomic_DNA"/>
</dbReference>
<comment type="similarity">
    <text evidence="1">Belongs to the UDP-glycosyltransferase family.</text>
</comment>
<keyword evidence="3" id="KW-0328">Glycosyltransferase</keyword>
<sequence>MRCFFAISVIINLVQPLSIVVYLSLVSKSHVDFVSALINILVEKGHEVDLLLARQNTLITSNGTHKAKEVFAFSFPGASPWMDVDHLKAPFDVHTHKPYMFLEYVRIATQLCRHGLASGEPARFLSRKKYDVGLTSDYDFCGYILFHQTGIETVASFTATNLFAHQAFSLGLPSLPSCVTGNFDKSSGSPRPGLFERTVRLLKSSRYTFVERPEFEELGNSLIREFFGKGFPSAGELLRNSDLVFVNANEIIEKPRPLSHKVKYIGGIALQKPKPLPDHLEGLLSNSTKNVIFSFGTQVPTENIPLHIRKALVKAFVQFPDVTFFWNYKIQGDEGDMFTNAFNVKLMEWLPQSDLLNDPRVVGFISHMGLNSFLEASTAGVPIVAIPLFADQTHNAHNAAYRGTTVIVKPEQLTTGSMKRALEKILYDPRYMENAKNISRMMKSKPEMGREKFVQWIEFAAANKGLHKFLNLSGNEIGVIEYYCIDCVLLLLFAFFVVLLLVWKITSMFVRIIRSEGTPSGKLKSN</sequence>
<dbReference type="STRING" id="29170.A0A368GG66"/>
<keyword evidence="7" id="KW-1133">Transmembrane helix</keyword>